<dbReference type="EMBL" id="FNQP01000046">
    <property type="protein sequence ID" value="SEB13734.1"/>
    <property type="molecule type" value="Genomic_DNA"/>
</dbReference>
<accession>A0A1H4GW04</accession>
<dbReference type="OrthoDB" id="195194at2"/>
<name>A0A1H4GW04_9GAMM</name>
<keyword evidence="2" id="KW-1185">Reference proteome</keyword>
<dbReference type="Proteomes" id="UP000199397">
    <property type="component" value="Unassembled WGS sequence"/>
</dbReference>
<dbReference type="RefSeq" id="WP_093071125.1">
    <property type="nucleotide sequence ID" value="NZ_FNQP01000046.1"/>
</dbReference>
<evidence type="ECO:0008006" key="3">
    <source>
        <dbReference type="Google" id="ProtNLM"/>
    </source>
</evidence>
<dbReference type="STRING" id="525918.SAMN05660964_03759"/>
<gene>
    <name evidence="1" type="ORF">SAMN05660964_03759</name>
</gene>
<evidence type="ECO:0000313" key="1">
    <source>
        <dbReference type="EMBL" id="SEB13734.1"/>
    </source>
</evidence>
<proteinExistence type="predicted"/>
<dbReference type="Pfam" id="PF10052">
    <property type="entry name" value="DUF2288"/>
    <property type="match status" value="1"/>
</dbReference>
<dbReference type="AlphaFoldDB" id="A0A1H4GW04"/>
<dbReference type="InterPro" id="IPR018741">
    <property type="entry name" value="DUF2288"/>
</dbReference>
<reference evidence="1 2" key="1">
    <citation type="submission" date="2016-10" db="EMBL/GenBank/DDBJ databases">
        <authorList>
            <person name="de Groot N.N."/>
        </authorList>
    </citation>
    <scope>NUCLEOTIDE SEQUENCE [LARGE SCALE GENOMIC DNA]</scope>
    <source>
        <strain evidence="1 2">DSM 21228</strain>
    </source>
</reference>
<protein>
    <recommendedName>
        <fullName evidence="3">DUF2288 domain-containing protein</fullName>
    </recommendedName>
</protein>
<organism evidence="1 2">
    <name type="scientific">Thiothrix caldifontis</name>
    <dbReference type="NCBI Taxonomy" id="525918"/>
    <lineage>
        <taxon>Bacteria</taxon>
        <taxon>Pseudomonadati</taxon>
        <taxon>Pseudomonadota</taxon>
        <taxon>Gammaproteobacteria</taxon>
        <taxon>Thiotrichales</taxon>
        <taxon>Thiotrichaceae</taxon>
        <taxon>Thiothrix</taxon>
    </lineage>
</organism>
<sequence>MEEALSLRDRLNLETARIGWHELERYFAGGKVIHVDAALDLVEVATTIAEDNTHRLQQWLHAKQVAQLRDETAIGWANHHPDNLWAVVVAPWVLVQERLSP</sequence>
<evidence type="ECO:0000313" key="2">
    <source>
        <dbReference type="Proteomes" id="UP000199397"/>
    </source>
</evidence>